<dbReference type="PROSITE" id="PS51635">
    <property type="entry name" value="PNPLA"/>
    <property type="match status" value="1"/>
</dbReference>
<keyword evidence="7" id="KW-1185">Reference proteome</keyword>
<dbReference type="PANTHER" id="PTHR14226">
    <property type="entry name" value="NEUROPATHY TARGET ESTERASE/SWISS CHEESE D.MELANOGASTER"/>
    <property type="match status" value="1"/>
</dbReference>
<reference evidence="6 7" key="1">
    <citation type="journal article" date="2014" name="Genome Announc.">
        <title>Genome Sequence of Youngiibacter fragilis, the Type Strain of the Genus Youngiibacter.</title>
        <authorList>
            <person name="Wawrik C.B."/>
            <person name="Callaghan A.V."/>
            <person name="Stamps B.W."/>
            <person name="Wawrik B."/>
        </authorList>
    </citation>
    <scope>NUCLEOTIDE SEQUENCE [LARGE SCALE GENOMIC DNA]</scope>
    <source>
        <strain evidence="6 7">232.1</strain>
    </source>
</reference>
<dbReference type="RefSeq" id="WP_023387327.1">
    <property type="nucleotide sequence ID" value="NZ_AXUN02000179.1"/>
</dbReference>
<dbReference type="GO" id="GO:0016042">
    <property type="term" value="P:lipid catabolic process"/>
    <property type="evidence" value="ECO:0007669"/>
    <property type="project" value="UniProtKB-UniRule"/>
</dbReference>
<dbReference type="CDD" id="cd07208">
    <property type="entry name" value="Pat_hypo_Ecoli_yjju_like"/>
    <property type="match status" value="1"/>
</dbReference>
<dbReference type="Pfam" id="PF01734">
    <property type="entry name" value="Patatin"/>
    <property type="match status" value="1"/>
</dbReference>
<evidence type="ECO:0000313" key="6">
    <source>
        <dbReference type="EMBL" id="ETA80625.1"/>
    </source>
</evidence>
<dbReference type="InterPro" id="IPR045943">
    <property type="entry name" value="DUF6363"/>
</dbReference>
<feature type="active site" description="Proton acceptor" evidence="4">
    <location>
        <position position="160"/>
    </location>
</feature>
<comment type="caution">
    <text evidence="4">Lacks conserved residue(s) required for the propagation of feature annotation.</text>
</comment>
<evidence type="ECO:0000313" key="7">
    <source>
        <dbReference type="Proteomes" id="UP000017747"/>
    </source>
</evidence>
<dbReference type="InterPro" id="IPR050301">
    <property type="entry name" value="NTE"/>
</dbReference>
<dbReference type="GO" id="GO:0006508">
    <property type="term" value="P:proteolysis"/>
    <property type="evidence" value="ECO:0007669"/>
    <property type="project" value="UniProtKB-KW"/>
</dbReference>
<dbReference type="InterPro" id="IPR002641">
    <property type="entry name" value="PNPLA_dom"/>
</dbReference>
<dbReference type="SUPFAM" id="SSF52151">
    <property type="entry name" value="FabD/lysophospholipase-like"/>
    <property type="match status" value="1"/>
</dbReference>
<evidence type="ECO:0000256" key="4">
    <source>
        <dbReference type="PROSITE-ProRule" id="PRU01161"/>
    </source>
</evidence>
<dbReference type="GO" id="GO:0008233">
    <property type="term" value="F:peptidase activity"/>
    <property type="evidence" value="ECO:0007669"/>
    <property type="project" value="UniProtKB-KW"/>
</dbReference>
<comment type="caution">
    <text evidence="6">The sequence shown here is derived from an EMBL/GenBank/DDBJ whole genome shotgun (WGS) entry which is preliminary data.</text>
</comment>
<name>V7I321_9CLOT</name>
<feature type="domain" description="PNPLA" evidence="5">
    <location>
        <begin position="6"/>
        <end position="173"/>
    </location>
</feature>
<evidence type="ECO:0000256" key="3">
    <source>
        <dbReference type="ARBA" id="ARBA00023098"/>
    </source>
</evidence>
<dbReference type="PANTHER" id="PTHR14226:SF25">
    <property type="entry name" value="PHOSPHOESTERASE"/>
    <property type="match status" value="1"/>
</dbReference>
<dbReference type="InterPro" id="IPR016035">
    <property type="entry name" value="Acyl_Trfase/lysoPLipase"/>
</dbReference>
<dbReference type="Pfam" id="PF19890">
    <property type="entry name" value="DUF6363"/>
    <property type="match status" value="1"/>
</dbReference>
<accession>V7I321</accession>
<keyword evidence="1 4" id="KW-0378">Hydrolase</keyword>
<dbReference type="Gene3D" id="3.40.1090.10">
    <property type="entry name" value="Cytosolic phospholipase A2 catalytic domain"/>
    <property type="match status" value="1"/>
</dbReference>
<sequence>MENAGLVLEGGGLRSVFTAGALDYLMERDVYFSYVVGASAGACNMLAYVSKQIGHTRDNMIKQDAAQRFYGFNQLLKSGKLLDLDKMFFENPHKQKPFDFDTYFNSEIENEMVVTNCLTGKAEYLQEKIVDNRLSTIVKASSSMPLITPMVEINDCKYLDGSLADSIPIQRAMAKGYKKNVIILTRNKGDTATLPYYQKKICEVYYKRYPELLSTILTRPTMYRNEIKDIEKLEAEGKVFVIRPGNPTIKRLENDYKTLLLHYSRGYYMMKDNFESLIKFLSDNI</sequence>
<dbReference type="Proteomes" id="UP000017747">
    <property type="component" value="Unassembled WGS sequence"/>
</dbReference>
<dbReference type="EMBL" id="AXUN02000179">
    <property type="protein sequence ID" value="ETA80625.1"/>
    <property type="molecule type" value="Genomic_DNA"/>
</dbReference>
<dbReference type="eggNOG" id="COG4667">
    <property type="taxonomic scope" value="Bacteria"/>
</dbReference>
<dbReference type="InterPro" id="IPR037483">
    <property type="entry name" value="YjjU-like"/>
</dbReference>
<dbReference type="AlphaFoldDB" id="V7I321"/>
<dbReference type="STRING" id="994573.T472_0211230"/>
<proteinExistence type="predicted"/>
<evidence type="ECO:0000256" key="2">
    <source>
        <dbReference type="ARBA" id="ARBA00022963"/>
    </source>
</evidence>
<feature type="active site" description="Nucleophile" evidence="4">
    <location>
        <position position="39"/>
    </location>
</feature>
<feature type="short sequence motif" description="GXSXG" evidence="4">
    <location>
        <begin position="37"/>
        <end position="41"/>
    </location>
</feature>
<keyword evidence="6" id="KW-0645">Protease</keyword>
<gene>
    <name evidence="6" type="ORF">T472_0211230</name>
</gene>
<evidence type="ECO:0000259" key="5">
    <source>
        <dbReference type="PROSITE" id="PS51635"/>
    </source>
</evidence>
<protein>
    <submittedName>
        <fullName evidence="6">Serine protease</fullName>
    </submittedName>
</protein>
<keyword evidence="3 4" id="KW-0443">Lipid metabolism</keyword>
<keyword evidence="2 4" id="KW-0442">Lipid degradation</keyword>
<dbReference type="OrthoDB" id="9802424at2"/>
<organism evidence="6 7">
    <name type="scientific">Youngiibacter fragilis 232.1</name>
    <dbReference type="NCBI Taxonomy" id="994573"/>
    <lineage>
        <taxon>Bacteria</taxon>
        <taxon>Bacillati</taxon>
        <taxon>Bacillota</taxon>
        <taxon>Clostridia</taxon>
        <taxon>Eubacteriales</taxon>
        <taxon>Clostridiaceae</taxon>
        <taxon>Youngiibacter</taxon>
    </lineage>
</organism>
<evidence type="ECO:0000256" key="1">
    <source>
        <dbReference type="ARBA" id="ARBA00022801"/>
    </source>
</evidence>